<accession>A0A2X2VI08</accession>
<evidence type="ECO:0000313" key="5">
    <source>
        <dbReference type="Proteomes" id="UP000251670"/>
    </source>
</evidence>
<evidence type="ECO:0000313" key="3">
    <source>
        <dbReference type="EMBL" id="SQB26397.1"/>
    </source>
</evidence>
<feature type="transmembrane region" description="Helical" evidence="1">
    <location>
        <begin position="6"/>
        <end position="26"/>
    </location>
</feature>
<reference evidence="2 4" key="1">
    <citation type="submission" date="2016-10" db="EMBL/GenBank/DDBJ databases">
        <authorList>
            <person name="Varghese N."/>
            <person name="Submissions S."/>
        </authorList>
    </citation>
    <scope>NUCLEOTIDE SEQUENCE [LARGE SCALE GENOMIC DNA]</scope>
    <source>
        <strain evidence="2 4">DSM 19299</strain>
    </source>
</reference>
<proteinExistence type="predicted"/>
<dbReference type="Proteomes" id="UP000251670">
    <property type="component" value="Unassembled WGS sequence"/>
</dbReference>
<dbReference type="AlphaFoldDB" id="A0A2X2VI08"/>
<evidence type="ECO:0000256" key="1">
    <source>
        <dbReference type="SAM" id="Phobius"/>
    </source>
</evidence>
<reference evidence="3 5" key="2">
    <citation type="submission" date="2018-06" db="EMBL/GenBank/DDBJ databases">
        <authorList>
            <consortium name="Pathogen Informatics"/>
            <person name="Doyle S."/>
        </authorList>
    </citation>
    <scope>NUCLEOTIDE SEQUENCE [LARGE SCALE GENOMIC DNA]</scope>
    <source>
        <strain evidence="3 5">NCTC13492</strain>
    </source>
</reference>
<dbReference type="EMBL" id="UAWB01000001">
    <property type="protein sequence ID" value="SQB26397.1"/>
    <property type="molecule type" value="Genomic_DNA"/>
</dbReference>
<keyword evidence="1" id="KW-0472">Membrane</keyword>
<evidence type="ECO:0000313" key="2">
    <source>
        <dbReference type="EMBL" id="SDJ73921.1"/>
    </source>
</evidence>
<gene>
    <name evidence="3" type="ORF">NCTC13492_00061</name>
    <name evidence="2" type="ORF">SAMN05421542_4274</name>
</gene>
<dbReference type="EMBL" id="FNEG01000008">
    <property type="protein sequence ID" value="SDJ73921.1"/>
    <property type="molecule type" value="Genomic_DNA"/>
</dbReference>
<name>A0A2X2VI08_CHRJE</name>
<keyword evidence="4" id="KW-1185">Reference proteome</keyword>
<keyword evidence="1" id="KW-0812">Transmembrane</keyword>
<organism evidence="3 5">
    <name type="scientific">Chryseobacterium jejuense</name>
    <dbReference type="NCBI Taxonomy" id="445960"/>
    <lineage>
        <taxon>Bacteria</taxon>
        <taxon>Pseudomonadati</taxon>
        <taxon>Bacteroidota</taxon>
        <taxon>Flavobacteriia</taxon>
        <taxon>Flavobacteriales</taxon>
        <taxon>Weeksellaceae</taxon>
        <taxon>Chryseobacterium group</taxon>
        <taxon>Chryseobacterium</taxon>
    </lineage>
</organism>
<keyword evidence="1" id="KW-1133">Transmembrane helix</keyword>
<dbReference type="Proteomes" id="UP000199426">
    <property type="component" value="Unassembled WGS sequence"/>
</dbReference>
<sequence length="38" mass="4591">MTLIGFTNNTIIIFQTKAFVILLYGYKNKMLLIWEFQY</sequence>
<evidence type="ECO:0000313" key="4">
    <source>
        <dbReference type="Proteomes" id="UP000199426"/>
    </source>
</evidence>
<protein>
    <submittedName>
        <fullName evidence="3">Uncharacterized protein</fullName>
    </submittedName>
</protein>